<evidence type="ECO:0000313" key="1">
    <source>
        <dbReference type="EMBL" id="KAI7982866.1"/>
    </source>
</evidence>
<dbReference type="EMBL" id="CM045768">
    <property type="protein sequence ID" value="KAI7982866.1"/>
    <property type="molecule type" value="Genomic_DNA"/>
</dbReference>
<evidence type="ECO:0000313" key="2">
    <source>
        <dbReference type="Proteomes" id="UP001060215"/>
    </source>
</evidence>
<accession>A0ACC0F5Y7</accession>
<reference evidence="1 2" key="1">
    <citation type="journal article" date="2022" name="Plant J.">
        <title>Chromosome-level genome of Camellia lanceoleosa provides a valuable resource for understanding genome evolution and self-incompatibility.</title>
        <authorList>
            <person name="Gong W."/>
            <person name="Xiao S."/>
            <person name="Wang L."/>
            <person name="Liao Z."/>
            <person name="Chang Y."/>
            <person name="Mo W."/>
            <person name="Hu G."/>
            <person name="Li W."/>
            <person name="Zhao G."/>
            <person name="Zhu H."/>
            <person name="Hu X."/>
            <person name="Ji K."/>
            <person name="Xiang X."/>
            <person name="Song Q."/>
            <person name="Yuan D."/>
            <person name="Jin S."/>
            <person name="Zhang L."/>
        </authorList>
    </citation>
    <scope>NUCLEOTIDE SEQUENCE [LARGE SCALE GENOMIC DNA]</scope>
    <source>
        <strain evidence="1">SQ_2022a</strain>
    </source>
</reference>
<sequence>MLVLLFVSFLLWLVLFPGAYFGANFFSSSRTLLLFAGFSSPLLSLTSIKTKLSSLKQKPQILSNNFILSLFKLVGISGLLIYLIYLIVFYHSGCSSASKFFFSPLQPNHSNSPTNVSHLVFGLVSSVKTWKPRKPYIDSWWRPNVTRGYLFLDRGPMDELLPWPKTSPPLRISDDWSKLEKESKHVAPIMIRMVLAIWETFREGDDGTRWYIMGFDDSIFFVDNWVNVLNKYDHSKYYYIGGISETVLSNLLFSFDQGFGGGGFALSYPLAAAMVKDLKGCIKRYPYVKSHDTIVQFCVDELGVSLTIEKGIHQIDLLGDISGFLSSHPQSPLLSLHHLDFVNAIFPSMDRMQSTDHLMKAAKVDQSRLLQQIICYEKQRNWSFSVSWGYSVHIYEGFHPRSMLKRPLETFTPWFKNAKPPKFMFNTRWPCENLRVFFFESIEKSSTNKIVTRYDRSSTLGYTNCPWKGNHSADHISKIHVFSSTTKLKEIRGGRLKTCWLWSLAEGFGCELEDEERSSSSLEWVLGAWQWVLGVVFPVVALVFGCEIEVEVSS</sequence>
<organism evidence="1 2">
    <name type="scientific">Camellia lanceoleosa</name>
    <dbReference type="NCBI Taxonomy" id="1840588"/>
    <lineage>
        <taxon>Eukaryota</taxon>
        <taxon>Viridiplantae</taxon>
        <taxon>Streptophyta</taxon>
        <taxon>Embryophyta</taxon>
        <taxon>Tracheophyta</taxon>
        <taxon>Spermatophyta</taxon>
        <taxon>Magnoliopsida</taxon>
        <taxon>eudicotyledons</taxon>
        <taxon>Gunneridae</taxon>
        <taxon>Pentapetalae</taxon>
        <taxon>asterids</taxon>
        <taxon>Ericales</taxon>
        <taxon>Theaceae</taxon>
        <taxon>Camellia</taxon>
    </lineage>
</organism>
<keyword evidence="2" id="KW-1185">Reference proteome</keyword>
<proteinExistence type="predicted"/>
<protein>
    <submittedName>
        <fullName evidence="1">Uncharacterized protein</fullName>
    </submittedName>
</protein>
<name>A0ACC0F5Y7_9ERIC</name>
<gene>
    <name evidence="1" type="ORF">LOK49_LG15G02148</name>
</gene>
<comment type="caution">
    <text evidence="1">The sequence shown here is derived from an EMBL/GenBank/DDBJ whole genome shotgun (WGS) entry which is preliminary data.</text>
</comment>
<dbReference type="Proteomes" id="UP001060215">
    <property type="component" value="Chromosome 11"/>
</dbReference>